<keyword evidence="7" id="KW-0479">Metal-binding</keyword>
<keyword evidence="3" id="KW-0808">Transferase</keyword>
<sequence length="363" mass="40838">MNKNTIVQFNFLFEYITFFIAALIISLIINKLILRFAKNLGIRNKNDVTVRWSNASKPSLGGISLYFTFIISVLIYASVSSTENIFNQIEFIGLIAAATLAFGIGVADDAYNTKPLLKLIGQISCGLIFVFSNNTVDVFHQPIIDGLITVIWVVAVMNSLNMLDNMDGITGTVSFFILTTCFVVLAMINDPNNLLWMFLIIAEVGALLGFLMYNIHPAKMFMGDTGSQFIALFISFFGIKALWNLPAIYEVPSWTSLFLVLTAFTPTVADTLTVVINRRKRGDSIMLGGKDHTTHHLVYRGFSDFKVWLIFLLISIFSFGYAICLSYFLIIGKYWIAFFGLLFFLVIFIPLYRNTLKYHPPKG</sequence>
<evidence type="ECO:0000256" key="4">
    <source>
        <dbReference type="ARBA" id="ARBA00022692"/>
    </source>
</evidence>
<feature type="binding site" evidence="7">
    <location>
        <position position="224"/>
    </location>
    <ligand>
        <name>Mg(2+)</name>
        <dbReference type="ChEBI" id="CHEBI:18420"/>
    </ligand>
</feature>
<keyword evidence="7" id="KW-0460">Magnesium</keyword>
<feature type="binding site" evidence="7">
    <location>
        <position position="161"/>
    </location>
    <ligand>
        <name>Mg(2+)</name>
        <dbReference type="ChEBI" id="CHEBI:18420"/>
    </ligand>
</feature>
<evidence type="ECO:0000256" key="3">
    <source>
        <dbReference type="ARBA" id="ARBA00022679"/>
    </source>
</evidence>
<reference evidence="9 10" key="1">
    <citation type="submission" date="2017-12" db="EMBL/GenBank/DDBJ databases">
        <title>The draft genome sequence of Brumimicrobium saltpan LHR20.</title>
        <authorList>
            <person name="Do Z.-J."/>
            <person name="Luo H.-R."/>
        </authorList>
    </citation>
    <scope>NUCLEOTIDE SEQUENCE [LARGE SCALE GENOMIC DNA]</scope>
    <source>
        <strain evidence="9 10">LHR20</strain>
    </source>
</reference>
<comment type="caution">
    <text evidence="9">The sequence shown here is derived from an EMBL/GenBank/DDBJ whole genome shotgun (WGS) entry which is preliminary data.</text>
</comment>
<dbReference type="AlphaFoldDB" id="A0A2I0QZ96"/>
<evidence type="ECO:0008006" key="11">
    <source>
        <dbReference type="Google" id="ProtNLM"/>
    </source>
</evidence>
<proteinExistence type="predicted"/>
<feature type="transmembrane region" description="Helical" evidence="8">
    <location>
        <begin position="255"/>
        <end position="276"/>
    </location>
</feature>
<dbReference type="PANTHER" id="PTHR22926:SF3">
    <property type="entry name" value="UNDECAPRENYL-PHOSPHATE ALPHA-N-ACETYLGLUCOSAMINYL 1-PHOSPHATE TRANSFERASE"/>
    <property type="match status" value="1"/>
</dbReference>
<evidence type="ECO:0000256" key="2">
    <source>
        <dbReference type="ARBA" id="ARBA00022475"/>
    </source>
</evidence>
<comment type="subcellular location">
    <subcellularLocation>
        <location evidence="1">Cell membrane</location>
        <topology evidence="1">Multi-pass membrane protein</topology>
    </subcellularLocation>
</comment>
<feature type="transmembrane region" description="Helical" evidence="8">
    <location>
        <begin position="85"/>
        <end position="104"/>
    </location>
</feature>
<comment type="cofactor">
    <cofactor evidence="7">
        <name>Mg(2+)</name>
        <dbReference type="ChEBI" id="CHEBI:18420"/>
    </cofactor>
</comment>
<feature type="transmembrane region" description="Helical" evidence="8">
    <location>
        <begin position="138"/>
        <end position="157"/>
    </location>
</feature>
<evidence type="ECO:0000256" key="1">
    <source>
        <dbReference type="ARBA" id="ARBA00004651"/>
    </source>
</evidence>
<feature type="transmembrane region" description="Helical" evidence="8">
    <location>
        <begin position="169"/>
        <end position="188"/>
    </location>
</feature>
<keyword evidence="4 8" id="KW-0812">Transmembrane</keyword>
<dbReference type="CDD" id="cd06853">
    <property type="entry name" value="GT_WecA_like"/>
    <property type="match status" value="1"/>
</dbReference>
<dbReference type="GO" id="GO:0005886">
    <property type="term" value="C:plasma membrane"/>
    <property type="evidence" value="ECO:0007669"/>
    <property type="project" value="UniProtKB-SubCell"/>
</dbReference>
<protein>
    <recommendedName>
        <fullName evidence="11">Undecaprenyl/decaprenyl-phosphate alpha-N-acetylglucosaminyl 1-phosphate transferase</fullName>
    </recommendedName>
</protein>
<accession>A0A2I0QZ96</accession>
<evidence type="ECO:0000256" key="6">
    <source>
        <dbReference type="ARBA" id="ARBA00023136"/>
    </source>
</evidence>
<dbReference type="GO" id="GO:0044038">
    <property type="term" value="P:cell wall macromolecule biosynthetic process"/>
    <property type="evidence" value="ECO:0007669"/>
    <property type="project" value="TreeGrafter"/>
</dbReference>
<dbReference type="GO" id="GO:0046872">
    <property type="term" value="F:metal ion binding"/>
    <property type="evidence" value="ECO:0007669"/>
    <property type="project" value="UniProtKB-KW"/>
</dbReference>
<dbReference type="Proteomes" id="UP000236654">
    <property type="component" value="Unassembled WGS sequence"/>
</dbReference>
<keyword evidence="5 8" id="KW-1133">Transmembrane helix</keyword>
<dbReference type="OrthoDB" id="9783652at2"/>
<dbReference type="PANTHER" id="PTHR22926">
    <property type="entry name" value="PHOSPHO-N-ACETYLMURAMOYL-PENTAPEPTIDE-TRANSFERASE"/>
    <property type="match status" value="1"/>
</dbReference>
<dbReference type="EMBL" id="PJNI01000021">
    <property type="protein sequence ID" value="PKR79653.1"/>
    <property type="molecule type" value="Genomic_DNA"/>
</dbReference>
<keyword evidence="2" id="KW-1003">Cell membrane</keyword>
<organism evidence="9 10">
    <name type="scientific">Brumimicrobium salinarum</name>
    <dbReference type="NCBI Taxonomy" id="2058658"/>
    <lineage>
        <taxon>Bacteria</taxon>
        <taxon>Pseudomonadati</taxon>
        <taxon>Bacteroidota</taxon>
        <taxon>Flavobacteriia</taxon>
        <taxon>Flavobacteriales</taxon>
        <taxon>Crocinitomicaceae</taxon>
        <taxon>Brumimicrobium</taxon>
    </lineage>
</organism>
<keyword evidence="10" id="KW-1185">Reference proteome</keyword>
<dbReference type="GO" id="GO:0016780">
    <property type="term" value="F:phosphotransferase activity, for other substituted phosphate groups"/>
    <property type="evidence" value="ECO:0007669"/>
    <property type="project" value="InterPro"/>
</dbReference>
<evidence type="ECO:0000313" key="10">
    <source>
        <dbReference type="Proteomes" id="UP000236654"/>
    </source>
</evidence>
<dbReference type="InterPro" id="IPR000715">
    <property type="entry name" value="Glycosyl_transferase_4"/>
</dbReference>
<feature type="transmembrane region" description="Helical" evidence="8">
    <location>
        <begin position="60"/>
        <end position="79"/>
    </location>
</feature>
<keyword evidence="6 8" id="KW-0472">Membrane</keyword>
<name>A0A2I0QZ96_9FLAO</name>
<feature type="transmembrane region" description="Helical" evidence="8">
    <location>
        <begin position="307"/>
        <end position="328"/>
    </location>
</feature>
<feature type="transmembrane region" description="Helical" evidence="8">
    <location>
        <begin position="194"/>
        <end position="213"/>
    </location>
</feature>
<feature type="transmembrane region" description="Helical" evidence="8">
    <location>
        <begin position="12"/>
        <end position="34"/>
    </location>
</feature>
<feature type="transmembrane region" description="Helical" evidence="8">
    <location>
        <begin position="225"/>
        <end position="243"/>
    </location>
</feature>
<evidence type="ECO:0000256" key="5">
    <source>
        <dbReference type="ARBA" id="ARBA00022989"/>
    </source>
</evidence>
<feature type="transmembrane region" description="Helical" evidence="8">
    <location>
        <begin position="334"/>
        <end position="352"/>
    </location>
</feature>
<evidence type="ECO:0000313" key="9">
    <source>
        <dbReference type="EMBL" id="PKR79653.1"/>
    </source>
</evidence>
<evidence type="ECO:0000256" key="7">
    <source>
        <dbReference type="PIRSR" id="PIRSR600715-1"/>
    </source>
</evidence>
<dbReference type="GO" id="GO:0009103">
    <property type="term" value="P:lipopolysaccharide biosynthetic process"/>
    <property type="evidence" value="ECO:0007669"/>
    <property type="project" value="TreeGrafter"/>
</dbReference>
<dbReference type="Pfam" id="PF00953">
    <property type="entry name" value="Glycos_transf_4"/>
    <property type="match status" value="1"/>
</dbReference>
<gene>
    <name evidence="9" type="ORF">CW751_13870</name>
</gene>
<feature type="transmembrane region" description="Helical" evidence="8">
    <location>
        <begin position="116"/>
        <end position="132"/>
    </location>
</feature>
<dbReference type="GO" id="GO:0071555">
    <property type="term" value="P:cell wall organization"/>
    <property type="evidence" value="ECO:0007669"/>
    <property type="project" value="TreeGrafter"/>
</dbReference>
<evidence type="ECO:0000256" key="8">
    <source>
        <dbReference type="SAM" id="Phobius"/>
    </source>
</evidence>